<reference evidence="2 4" key="2">
    <citation type="submission" date="2019-04" db="EMBL/GenBank/DDBJ databases">
        <title>Long-read de novo sequencing of Cupriavidus necator H16.</title>
        <authorList>
            <person name="Little G.T."/>
            <person name="Ehsaan M."/>
            <person name="Arenas-Lopez C."/>
            <person name="Jawed K."/>
            <person name="Winzer K."/>
            <person name="Kovacs K."/>
            <person name="Malys N."/>
            <person name="Minton N.P."/>
        </authorList>
    </citation>
    <scope>NUCLEOTIDE SEQUENCE [LARGE SCALE GENOMIC DNA]</scope>
    <source>
        <strain evidence="2 4">H16</strain>
    </source>
</reference>
<dbReference type="eggNOG" id="ENOG5033KXG">
    <property type="taxonomic scope" value="Bacteria"/>
</dbReference>
<evidence type="ECO:0000313" key="2">
    <source>
        <dbReference type="EMBL" id="QCC03971.1"/>
    </source>
</evidence>
<dbReference type="OrthoDB" id="8706470at2"/>
<dbReference type="EMBL" id="CP039288">
    <property type="protein sequence ID" value="QCC03971.1"/>
    <property type="molecule type" value="Genomic_DNA"/>
</dbReference>
<reference evidence="1 3" key="1">
    <citation type="journal article" date="2006" name="Nat. Biotechnol.">
        <title>Genome sequence of the bioplastic-producing 'Knallgas' bacterium Ralstonia eutropha H16.</title>
        <authorList>
            <person name="Pohlmann A."/>
            <person name="Fricke W.F."/>
            <person name="Reinecke F."/>
            <person name="Kusian B."/>
            <person name="Liesegang H."/>
            <person name="Cramm R."/>
            <person name="Eitinger T."/>
            <person name="Ewering C."/>
            <person name="Potter M."/>
            <person name="Schwartz E."/>
            <person name="Strittmatter A."/>
            <person name="Voss I."/>
            <person name="Gottschalk G."/>
            <person name="Steinbuechel A."/>
            <person name="Friedrich B."/>
            <person name="Bowien B."/>
        </authorList>
    </citation>
    <scope>NUCLEOTIDE SEQUENCE [LARGE SCALE GENOMIC DNA]</scope>
    <source>
        <strain evidence="3">ATCC 17699 / DSM 428 / KCTC 22496 / NCIMB 10442 / H16 / Stanier 337</strain>
        <strain evidence="1">H16</strain>
    </source>
</reference>
<dbReference type="STRING" id="381666.H16_B1314"/>
<dbReference type="HOGENOM" id="CLU_1092891_0_0_4"/>
<sequence>MGIIESVQQYDLNIPAGGAQAIDVAGDRVQFLSAADPFAQIEIRPNFAQGNISLKPGQGFRFSEQVTRWVVFNRGSVALTGYLMIGSGDFFDQRIAGTVDVIDGGKARTLGGAAFLASFNTIGDATHRPTPQLWNPVGSGKRLVVKTADVSSQTAQAFGMTWKNSAIGSANAACIVPKKWGAASVAQGREDTTTSPSGEGGLNSIFTSNLAANVIAQKVFQEPITLEPGQGVMWFGTANNTNLTVTAEFFEEAI</sequence>
<dbReference type="KEGG" id="reh:H16_B1314"/>
<dbReference type="Proteomes" id="UP000008210">
    <property type="component" value="Chromosome 2"/>
</dbReference>
<dbReference type="EMBL" id="AM260480">
    <property type="protein sequence ID" value="CAJ96104.1"/>
    <property type="molecule type" value="Genomic_DNA"/>
</dbReference>
<dbReference type="RefSeq" id="WP_011617144.1">
    <property type="nucleotide sequence ID" value="NC_008314.1"/>
</dbReference>
<dbReference type="AlphaFoldDB" id="Q0K1M0"/>
<accession>Q0K1M0</accession>
<name>Q0K1M0_CUPNH</name>
<dbReference type="Proteomes" id="UP000296079">
    <property type="component" value="Chromosome 2"/>
</dbReference>
<protein>
    <submittedName>
        <fullName evidence="1">Uncharacterized protein</fullName>
    </submittedName>
</protein>
<proteinExistence type="predicted"/>
<evidence type="ECO:0000313" key="3">
    <source>
        <dbReference type="Proteomes" id="UP000008210"/>
    </source>
</evidence>
<organism evidence="1 3">
    <name type="scientific">Cupriavidus necator (strain ATCC 17699 / DSM 428 / KCTC 22496 / NCIMB 10442 / H16 / Stanier 337)</name>
    <name type="common">Ralstonia eutropha</name>
    <dbReference type="NCBI Taxonomy" id="381666"/>
    <lineage>
        <taxon>Bacteria</taxon>
        <taxon>Pseudomonadati</taxon>
        <taxon>Pseudomonadota</taxon>
        <taxon>Betaproteobacteria</taxon>
        <taxon>Burkholderiales</taxon>
        <taxon>Burkholderiaceae</taxon>
        <taxon>Cupriavidus</taxon>
    </lineage>
</organism>
<evidence type="ECO:0000313" key="1">
    <source>
        <dbReference type="EMBL" id="CAJ96104.1"/>
    </source>
</evidence>
<gene>
    <name evidence="1" type="ordered locus">H16_B1314</name>
    <name evidence="2" type="ORF">E6A55_25840</name>
</gene>
<evidence type="ECO:0000313" key="4">
    <source>
        <dbReference type="Proteomes" id="UP000296079"/>
    </source>
</evidence>
<keyword evidence="3" id="KW-1185">Reference proteome</keyword>